<sequence length="981" mass="110235">MESYFSKHYERVKLPVGSRSRKGLRNAQLGAIHAVAAHFTLRDTPAIVVMPTGSGKTAVLMLSAFTQLAKRTLVVTPSVLVRDQIAQQFGDLSTLRSVGAVPSDPDEFPNPKIYEVPGMIRDTAAWEDLRRFDVVVGTPNSLSPATESIPSPPRDLFDLVLVDEAHHSRARTWEALLAAFPQARQVHCTATPFRNDKQQLPGTFAYTYTLSKAYEDGVFGEIRYVPVEPGGAAPDTAIAEKVQETFWRDREDGFQHLIMVRTDSRKKANELKAVYEQNTSLNLRLIHSGLSPVTVKKAVGQLRAGELDGIICVDMLGEGFDLPELKIAAIHAPHRSLAVTLQFIGRFARTGSDDSIGTAKFVAVPSEIEVERKKLYRESDTWQQIVTNLTEGKIQEEVEVRERLSAFERVEHAAPDLRDISLHAFRPFQHFKIYRVFRSAAEIDIEAELDLPVPLQIIERWNDTDSDTVVFITQDRRRPEWTHLEDFHSVDHDLFAVYYDRASDLLFINGSRRTTAIYEHIARSFTGGDHRILPLNKINNVLATLSDLQFSNIGMRRRTLHPNADSYRISAGSNTQNSVSNADSQMYNRGHVSCSGTNGEGTREYIGYSSSSKVWSVENVLIPKLVQWARTLAWRIENFDNVQTGSNVDNLSTGTPLATLPGDVIAIDWPSDAYAAQRRMRLKTHAFETVLLDLDLDVDPAASKNGTVRMVVRGDDVHLRIDHKLTRAGATFEPVGHDPEDALVKVGHGSMPLVQYLREHPPPLFLSDFSRIDEGQLFTRHENSDLFDRGRIEPIDWTLKGVNIRREFYKDGTVSSSPSIHEYLENLLALQEDEIVFYDHGAGEMADFVTIGETSDKVAITFYHCKGSSKKTAGSNTKDVYEVASQVVKSLIWLRDRNKIFDQLTKRERTRTGSYFVKGDRRILEKLAEKSRQIGMEYEMILVQPGISKAKMRDNVATALASADSFIVNNDCLRLRIWGSA</sequence>
<dbReference type="InterPro" id="IPR027417">
    <property type="entry name" value="P-loop_NTPase"/>
</dbReference>
<dbReference type="SMART" id="SM00487">
    <property type="entry name" value="DEXDc"/>
    <property type="match status" value="1"/>
</dbReference>
<accession>A0AB35T957</accession>
<dbReference type="EMBL" id="JAWXXX010000001">
    <property type="protein sequence ID" value="MDX5895202.1"/>
    <property type="molecule type" value="Genomic_DNA"/>
</dbReference>
<dbReference type="PANTHER" id="PTHR47396:SF1">
    <property type="entry name" value="ATP-DEPENDENT HELICASE IRC3-RELATED"/>
    <property type="match status" value="1"/>
</dbReference>
<keyword evidence="3" id="KW-0067">ATP-binding</keyword>
<dbReference type="CDD" id="cd17926">
    <property type="entry name" value="DEXHc_RE"/>
    <property type="match status" value="1"/>
</dbReference>
<evidence type="ECO:0000259" key="2">
    <source>
        <dbReference type="PROSITE" id="PS51194"/>
    </source>
</evidence>
<dbReference type="GO" id="GO:0005524">
    <property type="term" value="F:ATP binding"/>
    <property type="evidence" value="ECO:0007669"/>
    <property type="project" value="InterPro"/>
</dbReference>
<organism evidence="3 4">
    <name type="scientific">Rubrobacter radiotolerans</name>
    <name type="common">Arthrobacter radiotolerans</name>
    <dbReference type="NCBI Taxonomy" id="42256"/>
    <lineage>
        <taxon>Bacteria</taxon>
        <taxon>Bacillati</taxon>
        <taxon>Actinomycetota</taxon>
        <taxon>Rubrobacteria</taxon>
        <taxon>Rubrobacterales</taxon>
        <taxon>Rubrobacteraceae</taxon>
        <taxon>Rubrobacter</taxon>
    </lineage>
</organism>
<feature type="domain" description="Helicase ATP-binding" evidence="1">
    <location>
        <begin position="37"/>
        <end position="210"/>
    </location>
</feature>
<reference evidence="3" key="1">
    <citation type="submission" date="2023-11" db="EMBL/GenBank/DDBJ databases">
        <title>MicrobeMod: A computational toolkit for identifying prokaryotic methylation and restriction-modification with nanopore sequencing.</title>
        <authorList>
            <person name="Crits-Christoph A."/>
            <person name="Kang S.C."/>
            <person name="Lee H."/>
            <person name="Ostrov N."/>
        </authorList>
    </citation>
    <scope>NUCLEOTIDE SEQUENCE</scope>
    <source>
        <strain evidence="3">ATCC 51242</strain>
    </source>
</reference>
<evidence type="ECO:0000313" key="3">
    <source>
        <dbReference type="EMBL" id="MDX5895202.1"/>
    </source>
</evidence>
<evidence type="ECO:0000313" key="4">
    <source>
        <dbReference type="Proteomes" id="UP001281130"/>
    </source>
</evidence>
<dbReference type="PROSITE" id="PS51192">
    <property type="entry name" value="HELICASE_ATP_BIND_1"/>
    <property type="match status" value="1"/>
</dbReference>
<dbReference type="SUPFAM" id="SSF52540">
    <property type="entry name" value="P-loop containing nucleoside triphosphate hydrolases"/>
    <property type="match status" value="1"/>
</dbReference>
<dbReference type="GO" id="GO:0003677">
    <property type="term" value="F:DNA binding"/>
    <property type="evidence" value="ECO:0007669"/>
    <property type="project" value="InterPro"/>
</dbReference>
<dbReference type="RefSeq" id="WP_084362646.1">
    <property type="nucleotide sequence ID" value="NZ_JAWXXX010000001.1"/>
</dbReference>
<dbReference type="SMART" id="SM00490">
    <property type="entry name" value="HELICc"/>
    <property type="match status" value="1"/>
</dbReference>
<dbReference type="InterPro" id="IPR006935">
    <property type="entry name" value="Helicase/UvrB_N"/>
</dbReference>
<feature type="domain" description="Helicase C-terminal" evidence="2">
    <location>
        <begin position="241"/>
        <end position="406"/>
    </location>
</feature>
<dbReference type="PANTHER" id="PTHR47396">
    <property type="entry name" value="TYPE I RESTRICTION ENZYME ECOKI R PROTEIN"/>
    <property type="match status" value="1"/>
</dbReference>
<keyword evidence="3" id="KW-0347">Helicase</keyword>
<dbReference type="InterPro" id="IPR014001">
    <property type="entry name" value="Helicase_ATP-bd"/>
</dbReference>
<dbReference type="CDD" id="cd18785">
    <property type="entry name" value="SF2_C"/>
    <property type="match status" value="1"/>
</dbReference>
<dbReference type="Proteomes" id="UP001281130">
    <property type="component" value="Unassembled WGS sequence"/>
</dbReference>
<comment type="caution">
    <text evidence="3">The sequence shown here is derived from an EMBL/GenBank/DDBJ whole genome shotgun (WGS) entry which is preliminary data.</text>
</comment>
<dbReference type="Gene3D" id="3.40.50.300">
    <property type="entry name" value="P-loop containing nucleotide triphosphate hydrolases"/>
    <property type="match status" value="2"/>
</dbReference>
<dbReference type="AlphaFoldDB" id="A0AB35T957"/>
<keyword evidence="3" id="KW-0378">Hydrolase</keyword>
<dbReference type="PROSITE" id="PS51194">
    <property type="entry name" value="HELICASE_CTER"/>
    <property type="match status" value="1"/>
</dbReference>
<proteinExistence type="predicted"/>
<dbReference type="Pfam" id="PF00271">
    <property type="entry name" value="Helicase_C"/>
    <property type="match status" value="1"/>
</dbReference>
<dbReference type="InterPro" id="IPR050742">
    <property type="entry name" value="Helicase_Restrict-Modif_Enz"/>
</dbReference>
<evidence type="ECO:0000259" key="1">
    <source>
        <dbReference type="PROSITE" id="PS51192"/>
    </source>
</evidence>
<dbReference type="GO" id="GO:0005829">
    <property type="term" value="C:cytosol"/>
    <property type="evidence" value="ECO:0007669"/>
    <property type="project" value="TreeGrafter"/>
</dbReference>
<dbReference type="GO" id="GO:0016787">
    <property type="term" value="F:hydrolase activity"/>
    <property type="evidence" value="ECO:0007669"/>
    <property type="project" value="InterPro"/>
</dbReference>
<protein>
    <submittedName>
        <fullName evidence="3">DEAD/DEAH box helicase family protein</fullName>
    </submittedName>
</protein>
<name>A0AB35T957_RUBRA</name>
<dbReference type="Pfam" id="PF04851">
    <property type="entry name" value="ResIII"/>
    <property type="match status" value="1"/>
</dbReference>
<dbReference type="InterPro" id="IPR001650">
    <property type="entry name" value="Helicase_C-like"/>
</dbReference>
<keyword evidence="3" id="KW-0547">Nucleotide-binding</keyword>
<gene>
    <name evidence="3" type="ORF">SIL72_14335</name>
</gene>
<dbReference type="GO" id="GO:0004386">
    <property type="term" value="F:helicase activity"/>
    <property type="evidence" value="ECO:0007669"/>
    <property type="project" value="UniProtKB-KW"/>
</dbReference>